<protein>
    <submittedName>
        <fullName evidence="2">Uncharacterized protein</fullName>
    </submittedName>
</protein>
<evidence type="ECO:0000313" key="2">
    <source>
        <dbReference type="EMBL" id="ORX39217.1"/>
    </source>
</evidence>
<dbReference type="GeneID" id="33554281"/>
<evidence type="ECO:0000256" key="1">
    <source>
        <dbReference type="SAM" id="MobiDB-lite"/>
    </source>
</evidence>
<dbReference type="InParanoid" id="A0A1Y1UNV0"/>
<feature type="compositionally biased region" description="Polar residues" evidence="1">
    <location>
        <begin position="61"/>
        <end position="77"/>
    </location>
</feature>
<organism evidence="2 3">
    <name type="scientific">Kockovaella imperatae</name>
    <dbReference type="NCBI Taxonomy" id="4999"/>
    <lineage>
        <taxon>Eukaryota</taxon>
        <taxon>Fungi</taxon>
        <taxon>Dikarya</taxon>
        <taxon>Basidiomycota</taxon>
        <taxon>Agaricomycotina</taxon>
        <taxon>Tremellomycetes</taxon>
        <taxon>Tremellales</taxon>
        <taxon>Cuniculitremaceae</taxon>
        <taxon>Kockovaella</taxon>
    </lineage>
</organism>
<sequence>MSLDLVSYPRQIDDHDMDNDEARSSEESGSSPLSSSPEMESPATLPSPSNSLLPAPPHASTSRTASKLSASSVTRLSPSIYARPCAHSTTTMQAPTQPRTRPRGLSPLTPSTNTCSPFPPLGVGALPKAQPLARALFAKMANGTDVPHAGMGKKKGGQKLIVPSKSFKTSFELKLTSSELARQ</sequence>
<feature type="region of interest" description="Disordered" evidence="1">
    <location>
        <begin position="1"/>
        <end position="109"/>
    </location>
</feature>
<accession>A0A1Y1UNV0</accession>
<dbReference type="RefSeq" id="XP_021873080.1">
    <property type="nucleotide sequence ID" value="XM_022012473.1"/>
</dbReference>
<dbReference type="OrthoDB" id="2595958at2759"/>
<reference evidence="2 3" key="1">
    <citation type="submission" date="2017-03" db="EMBL/GenBank/DDBJ databases">
        <title>Widespread Adenine N6-methylation of Active Genes in Fungi.</title>
        <authorList>
            <consortium name="DOE Joint Genome Institute"/>
            <person name="Mondo S.J."/>
            <person name="Dannebaum R.O."/>
            <person name="Kuo R.C."/>
            <person name="Louie K.B."/>
            <person name="Bewick A.J."/>
            <person name="Labutti K."/>
            <person name="Haridas S."/>
            <person name="Kuo A."/>
            <person name="Salamov A."/>
            <person name="Ahrendt S.R."/>
            <person name="Lau R."/>
            <person name="Bowen B.P."/>
            <person name="Lipzen A."/>
            <person name="Sullivan W."/>
            <person name="Andreopoulos W.B."/>
            <person name="Clum A."/>
            <person name="Lindquist E."/>
            <person name="Daum C."/>
            <person name="Northen T.R."/>
            <person name="Ramamoorthy G."/>
            <person name="Schmitz R.J."/>
            <person name="Gryganskyi A."/>
            <person name="Culley D."/>
            <person name="Magnuson J."/>
            <person name="James T.Y."/>
            <person name="O'Malley M.A."/>
            <person name="Stajich J.E."/>
            <person name="Spatafora J.W."/>
            <person name="Visel A."/>
            <person name="Grigoriev I.V."/>
        </authorList>
    </citation>
    <scope>NUCLEOTIDE SEQUENCE [LARGE SCALE GENOMIC DNA]</scope>
    <source>
        <strain evidence="2 3">NRRL Y-17943</strain>
    </source>
</reference>
<feature type="compositionally biased region" description="Low complexity" evidence="1">
    <location>
        <begin position="27"/>
        <end position="53"/>
    </location>
</feature>
<dbReference type="AlphaFoldDB" id="A0A1Y1UNV0"/>
<name>A0A1Y1UNV0_9TREE</name>
<feature type="compositionally biased region" description="Polar residues" evidence="1">
    <location>
        <begin position="87"/>
        <end position="99"/>
    </location>
</feature>
<gene>
    <name evidence="2" type="ORF">BD324DRAFT_318225</name>
</gene>
<dbReference type="Proteomes" id="UP000193218">
    <property type="component" value="Unassembled WGS sequence"/>
</dbReference>
<proteinExistence type="predicted"/>
<dbReference type="EMBL" id="NBSH01000003">
    <property type="protein sequence ID" value="ORX39217.1"/>
    <property type="molecule type" value="Genomic_DNA"/>
</dbReference>
<keyword evidence="3" id="KW-1185">Reference proteome</keyword>
<comment type="caution">
    <text evidence="2">The sequence shown here is derived from an EMBL/GenBank/DDBJ whole genome shotgun (WGS) entry which is preliminary data.</text>
</comment>
<evidence type="ECO:0000313" key="3">
    <source>
        <dbReference type="Proteomes" id="UP000193218"/>
    </source>
</evidence>